<dbReference type="CDD" id="cd00885">
    <property type="entry name" value="cinA"/>
    <property type="match status" value="1"/>
</dbReference>
<evidence type="ECO:0000313" key="3">
    <source>
        <dbReference type="EMBL" id="OCS87737.1"/>
    </source>
</evidence>
<dbReference type="NCBIfam" id="TIGR00199">
    <property type="entry name" value="PncC_domain"/>
    <property type="match status" value="1"/>
</dbReference>
<accession>A0A1C0YKN0</accession>
<dbReference type="InterPro" id="IPR041424">
    <property type="entry name" value="CinA_KH"/>
</dbReference>
<feature type="domain" description="MoaB/Mog" evidence="2">
    <location>
        <begin position="4"/>
        <end position="170"/>
    </location>
</feature>
<dbReference type="InterPro" id="IPR036425">
    <property type="entry name" value="MoaB/Mog-like_dom_sf"/>
</dbReference>
<dbReference type="InterPro" id="IPR036653">
    <property type="entry name" value="CinA-like_C"/>
</dbReference>
<evidence type="ECO:0000313" key="4">
    <source>
        <dbReference type="Proteomes" id="UP000093199"/>
    </source>
</evidence>
<dbReference type="PANTHER" id="PTHR13939:SF0">
    <property type="entry name" value="NMN AMIDOHYDROLASE-LIKE PROTEIN YFAY"/>
    <property type="match status" value="1"/>
</dbReference>
<dbReference type="PIRSF" id="PIRSF006728">
    <property type="entry name" value="CinA"/>
    <property type="match status" value="1"/>
</dbReference>
<dbReference type="SMART" id="SM00852">
    <property type="entry name" value="MoCF_biosynth"/>
    <property type="match status" value="1"/>
</dbReference>
<dbReference type="Gene3D" id="3.90.950.20">
    <property type="entry name" value="CinA-like"/>
    <property type="match status" value="1"/>
</dbReference>
<dbReference type="Pfam" id="PF02464">
    <property type="entry name" value="CinA"/>
    <property type="match status" value="1"/>
</dbReference>
<dbReference type="AlphaFoldDB" id="A0A1C0YKN0"/>
<dbReference type="Gene3D" id="3.30.70.2860">
    <property type="match status" value="1"/>
</dbReference>
<dbReference type="NCBIfam" id="NF001813">
    <property type="entry name" value="PRK00549.1"/>
    <property type="match status" value="1"/>
</dbReference>
<dbReference type="Pfam" id="PF00994">
    <property type="entry name" value="MoCF_biosynth"/>
    <property type="match status" value="1"/>
</dbReference>
<dbReference type="InterPro" id="IPR050101">
    <property type="entry name" value="CinA"/>
</dbReference>
<dbReference type="PANTHER" id="PTHR13939">
    <property type="entry name" value="NICOTINAMIDE-NUCLEOTIDE AMIDOHYDROLASE PNCC"/>
    <property type="match status" value="1"/>
</dbReference>
<dbReference type="NCBIfam" id="TIGR00177">
    <property type="entry name" value="molyb_syn"/>
    <property type="match status" value="1"/>
</dbReference>
<evidence type="ECO:0000256" key="1">
    <source>
        <dbReference type="HAMAP-Rule" id="MF_00226"/>
    </source>
</evidence>
<dbReference type="Gene3D" id="3.40.980.10">
    <property type="entry name" value="MoaB/Mog-like domain"/>
    <property type="match status" value="1"/>
</dbReference>
<dbReference type="SUPFAM" id="SSF142433">
    <property type="entry name" value="CinA-like"/>
    <property type="match status" value="1"/>
</dbReference>
<sequence length="418" mass="45715">MNAEIIAVGSELLLGQITNTNARFISAQLSELGINVYYHTVVGDNPQRLEEVVETAKQRADLIIFSGGLGPTKDDLTKETIARLVGRKLVTDEEAMQSIEAFFAKRNRLMTENNRKQALIIEGSDVLVNRHGMAPGMLLEDGTHTYMLLPGPPNELEPMFQFEAKPLLAAKLNNEECVIVSHVMRFYGIGESELEERVQHILEAQTNPTIAPLASAGEVTLRITAKAATLTEANRLNAEKERELQALVGQYQYGVNDDTIVSKTVAMLSKHNLKIAAAESLTAGMFQAELADISGVGTVLVGGVVVYNEKMKEQQLGISRDFIEAHTVVSAEVAREMAKAVQRKFGTEIGIGLTGAAGPMPHGNSAPGTVFVGIAINDDVETYELHLQGQRNSNRIRTVKFACHYLMRQLEKNGYTRA</sequence>
<organism evidence="3 4">
    <name type="scientific">Caryophanon tenue</name>
    <dbReference type="NCBI Taxonomy" id="33978"/>
    <lineage>
        <taxon>Bacteria</taxon>
        <taxon>Bacillati</taxon>
        <taxon>Bacillota</taxon>
        <taxon>Bacilli</taxon>
        <taxon>Bacillales</taxon>
        <taxon>Caryophanaceae</taxon>
        <taxon>Caryophanon</taxon>
    </lineage>
</organism>
<dbReference type="InterPro" id="IPR008135">
    <property type="entry name" value="Competence-induced_CinA"/>
</dbReference>
<protein>
    <recommendedName>
        <fullName evidence="1">Putative competence-damage inducible protein</fullName>
    </recommendedName>
</protein>
<dbReference type="Pfam" id="PF18146">
    <property type="entry name" value="CinA_KH"/>
    <property type="match status" value="1"/>
</dbReference>
<dbReference type="EMBL" id="MASJ01000003">
    <property type="protein sequence ID" value="OCS87737.1"/>
    <property type="molecule type" value="Genomic_DNA"/>
</dbReference>
<dbReference type="HAMAP" id="MF_00226_B">
    <property type="entry name" value="CinA_B"/>
    <property type="match status" value="1"/>
</dbReference>
<dbReference type="InterPro" id="IPR001453">
    <property type="entry name" value="MoaB/Mog_dom"/>
</dbReference>
<gene>
    <name evidence="1" type="primary">cinA</name>
    <name evidence="3" type="ORF">A6M13_10580</name>
</gene>
<keyword evidence="4" id="KW-1185">Reference proteome</keyword>
<name>A0A1C0YKN0_9BACL</name>
<comment type="similarity">
    <text evidence="1">Belongs to the CinA family.</text>
</comment>
<evidence type="ECO:0000259" key="2">
    <source>
        <dbReference type="SMART" id="SM00852"/>
    </source>
</evidence>
<dbReference type="InterPro" id="IPR008136">
    <property type="entry name" value="CinA_C"/>
</dbReference>
<dbReference type="Proteomes" id="UP000093199">
    <property type="component" value="Unassembled WGS sequence"/>
</dbReference>
<comment type="caution">
    <text evidence="3">The sequence shown here is derived from an EMBL/GenBank/DDBJ whole genome shotgun (WGS) entry which is preliminary data.</text>
</comment>
<dbReference type="RefSeq" id="WP_066543486.1">
    <property type="nucleotide sequence ID" value="NZ_MASJ01000003.1"/>
</dbReference>
<dbReference type="NCBIfam" id="TIGR00200">
    <property type="entry name" value="cinA_nterm"/>
    <property type="match status" value="1"/>
</dbReference>
<dbReference type="STRING" id="33978.A6M13_10580"/>
<proteinExistence type="inferred from homology"/>
<dbReference type="OrthoDB" id="9801454at2"/>
<dbReference type="SUPFAM" id="SSF53218">
    <property type="entry name" value="Molybdenum cofactor biosynthesis proteins"/>
    <property type="match status" value="1"/>
</dbReference>
<reference evidence="3 4" key="1">
    <citation type="submission" date="2016-07" db="EMBL/GenBank/DDBJ databases">
        <title>Caryophanon tenue genome sequencing.</title>
        <authorList>
            <person name="Verma A."/>
            <person name="Pal Y."/>
            <person name="Krishnamurthi S."/>
        </authorList>
    </citation>
    <scope>NUCLEOTIDE SEQUENCE [LARGE SCALE GENOMIC DNA]</scope>
    <source>
        <strain evidence="3 4">DSM 14152</strain>
    </source>
</reference>